<dbReference type="InterPro" id="IPR025931">
    <property type="entry name" value="TaqI_C"/>
</dbReference>
<dbReference type="GO" id="GO:0003677">
    <property type="term" value="F:DNA binding"/>
    <property type="evidence" value="ECO:0007669"/>
    <property type="project" value="UniProtKB-KW"/>
</dbReference>
<dbReference type="PRINTS" id="PR00507">
    <property type="entry name" value="N12N6MTFRASE"/>
</dbReference>
<dbReference type="InterPro" id="IPR002052">
    <property type="entry name" value="DNA_methylase_N6_adenine_CS"/>
</dbReference>
<evidence type="ECO:0000256" key="2">
    <source>
        <dbReference type="ARBA" id="ARBA00022603"/>
    </source>
</evidence>
<dbReference type="InterPro" id="IPR029063">
    <property type="entry name" value="SAM-dependent_MTases_sf"/>
</dbReference>
<dbReference type="PANTHER" id="PTHR33841">
    <property type="entry name" value="DNA METHYLTRANSFERASE YEEA-RELATED"/>
    <property type="match status" value="1"/>
</dbReference>
<evidence type="ECO:0000256" key="6">
    <source>
        <dbReference type="ARBA" id="ARBA00023125"/>
    </source>
</evidence>
<keyword evidence="2" id="KW-0489">Methyltransferase</keyword>
<dbReference type="GO" id="GO:0032259">
    <property type="term" value="P:methylation"/>
    <property type="evidence" value="ECO:0007669"/>
    <property type="project" value="UniProtKB-KW"/>
</dbReference>
<evidence type="ECO:0000259" key="9">
    <source>
        <dbReference type="Pfam" id="PF12950"/>
    </source>
</evidence>
<keyword evidence="6" id="KW-0238">DNA-binding</keyword>
<evidence type="ECO:0000256" key="1">
    <source>
        <dbReference type="ARBA" id="ARBA00011900"/>
    </source>
</evidence>
<keyword evidence="5" id="KW-0680">Restriction system</keyword>
<dbReference type="STRING" id="1797985.A2Y83_03705"/>
<sequence length="571" mass="67550">MNQIILKTISNQISHQDLLSCQLKKDNGVFFTNEIKIIDSILDIIEFDNGIINKKILEPAVGNGIFLLRTLERAYQYYPEKEKIHYFIENGLYFIDIDPEMINRTKENISNLYESFFDEKYQGKFNAFTYDFTEKVKNDFTLFNETKNKDIELLLKNIDYVVGNPPYVSLYGRRDRKKNEMQRMNYLSQYRQFPKSLKNGKINYVMLFLEHSLDYLKKNGKLAFIIDISFFETAYKHTRKYLLENTKINAIENNISNFDGVASGQLIIKVENNLDKKNVVKVKNFSTEETQKINQADWLNENDEYKFRLNFSNITQNIFDKIGKKSPQTLKHQFAKKELRTCAMLLDMENKFVSQEQDSKRNCKKYKFYQGSKALYSKYCTPFSDKYFYYDKKLQDKINDDLKEELIKKGIKNKKRIGLGDFLVYDNPKIFIRQSAKEIIATYDEELSSANNSLYVFSLRKADDRTKEYLKFLCGYLNSKIATFYAQKMEVIRYRKGKQPQIKISDLYSMPVPEDVKLQKNICNLVGDIYKDQTNKNILEDKIDQLIYDFYNLKTNEIDFVKNSISDFLKS</sequence>
<evidence type="ECO:0000313" key="10">
    <source>
        <dbReference type="EMBL" id="OGF20631.1"/>
    </source>
</evidence>
<evidence type="ECO:0000256" key="3">
    <source>
        <dbReference type="ARBA" id="ARBA00022679"/>
    </source>
</evidence>
<organism evidence="10 11">
    <name type="scientific">Candidatus Falkowbacteria bacterium RBG_13_39_14</name>
    <dbReference type="NCBI Taxonomy" id="1797985"/>
    <lineage>
        <taxon>Bacteria</taxon>
        <taxon>Candidatus Falkowiibacteriota</taxon>
    </lineage>
</organism>
<evidence type="ECO:0000313" key="11">
    <source>
        <dbReference type="Proteomes" id="UP000178323"/>
    </source>
</evidence>
<gene>
    <name evidence="10" type="ORF">A2Y83_03705</name>
</gene>
<name>A0A1F5S2Y2_9BACT</name>
<dbReference type="InterPro" id="IPR050953">
    <property type="entry name" value="N4_N6_ade-DNA_methylase"/>
</dbReference>
<proteinExistence type="predicted"/>
<dbReference type="InterPro" id="IPR011639">
    <property type="entry name" value="MethylTrfase_TaqI-like_dom"/>
</dbReference>
<evidence type="ECO:0000256" key="5">
    <source>
        <dbReference type="ARBA" id="ARBA00022747"/>
    </source>
</evidence>
<evidence type="ECO:0000256" key="7">
    <source>
        <dbReference type="ARBA" id="ARBA00047942"/>
    </source>
</evidence>
<dbReference type="SUPFAM" id="SSF53335">
    <property type="entry name" value="S-adenosyl-L-methionine-dependent methyltransferases"/>
    <property type="match status" value="1"/>
</dbReference>
<keyword evidence="4" id="KW-0949">S-adenosyl-L-methionine</keyword>
<feature type="domain" description="TaqI-like C-terminal specificity" evidence="9">
    <location>
        <begin position="406"/>
        <end position="512"/>
    </location>
</feature>
<dbReference type="Pfam" id="PF07669">
    <property type="entry name" value="Eco57I"/>
    <property type="match status" value="1"/>
</dbReference>
<dbReference type="AlphaFoldDB" id="A0A1F5S2Y2"/>
<dbReference type="GO" id="GO:0009307">
    <property type="term" value="P:DNA restriction-modification system"/>
    <property type="evidence" value="ECO:0007669"/>
    <property type="project" value="UniProtKB-KW"/>
</dbReference>
<accession>A0A1F5S2Y2</accession>
<evidence type="ECO:0000256" key="4">
    <source>
        <dbReference type="ARBA" id="ARBA00022691"/>
    </source>
</evidence>
<keyword evidence="3" id="KW-0808">Transferase</keyword>
<dbReference type="Gene3D" id="3.40.50.150">
    <property type="entry name" value="Vaccinia Virus protein VP39"/>
    <property type="match status" value="1"/>
</dbReference>
<dbReference type="PANTHER" id="PTHR33841:SF6">
    <property type="entry name" value="TYPE II METHYLTRANSFERASE M.HINDII"/>
    <property type="match status" value="1"/>
</dbReference>
<reference evidence="10 11" key="1">
    <citation type="journal article" date="2016" name="Nat. Commun.">
        <title>Thousands of microbial genomes shed light on interconnected biogeochemical processes in an aquifer system.</title>
        <authorList>
            <person name="Anantharaman K."/>
            <person name="Brown C.T."/>
            <person name="Hug L.A."/>
            <person name="Sharon I."/>
            <person name="Castelle C.J."/>
            <person name="Probst A.J."/>
            <person name="Thomas B.C."/>
            <person name="Singh A."/>
            <person name="Wilkins M.J."/>
            <person name="Karaoz U."/>
            <person name="Brodie E.L."/>
            <person name="Williams K.H."/>
            <person name="Hubbard S.S."/>
            <person name="Banfield J.F."/>
        </authorList>
    </citation>
    <scope>NUCLEOTIDE SEQUENCE [LARGE SCALE GENOMIC DNA]</scope>
</reference>
<dbReference type="Pfam" id="PF12950">
    <property type="entry name" value="TaqI_C"/>
    <property type="match status" value="1"/>
</dbReference>
<dbReference type="Proteomes" id="UP000178323">
    <property type="component" value="Unassembled WGS sequence"/>
</dbReference>
<protein>
    <recommendedName>
        <fullName evidence="1">site-specific DNA-methyltransferase (adenine-specific)</fullName>
        <ecNumber evidence="1">2.1.1.72</ecNumber>
    </recommendedName>
</protein>
<evidence type="ECO:0000259" key="8">
    <source>
        <dbReference type="Pfam" id="PF07669"/>
    </source>
</evidence>
<dbReference type="GO" id="GO:0009007">
    <property type="term" value="F:site-specific DNA-methyltransferase (adenine-specific) activity"/>
    <property type="evidence" value="ECO:0007669"/>
    <property type="project" value="UniProtKB-EC"/>
</dbReference>
<dbReference type="EC" id="2.1.1.72" evidence="1"/>
<feature type="domain" description="Type II methyltransferase M.TaqI-like" evidence="8">
    <location>
        <begin position="91"/>
        <end position="251"/>
    </location>
</feature>
<dbReference type="PROSITE" id="PS00092">
    <property type="entry name" value="N6_MTASE"/>
    <property type="match status" value="1"/>
</dbReference>
<comment type="catalytic activity">
    <reaction evidence="7">
        <text>a 2'-deoxyadenosine in DNA + S-adenosyl-L-methionine = an N(6)-methyl-2'-deoxyadenosine in DNA + S-adenosyl-L-homocysteine + H(+)</text>
        <dbReference type="Rhea" id="RHEA:15197"/>
        <dbReference type="Rhea" id="RHEA-COMP:12418"/>
        <dbReference type="Rhea" id="RHEA-COMP:12419"/>
        <dbReference type="ChEBI" id="CHEBI:15378"/>
        <dbReference type="ChEBI" id="CHEBI:57856"/>
        <dbReference type="ChEBI" id="CHEBI:59789"/>
        <dbReference type="ChEBI" id="CHEBI:90615"/>
        <dbReference type="ChEBI" id="CHEBI:90616"/>
        <dbReference type="EC" id="2.1.1.72"/>
    </reaction>
</comment>
<comment type="caution">
    <text evidence="10">The sequence shown here is derived from an EMBL/GenBank/DDBJ whole genome shotgun (WGS) entry which is preliminary data.</text>
</comment>
<dbReference type="EMBL" id="MFFS01000082">
    <property type="protein sequence ID" value="OGF20631.1"/>
    <property type="molecule type" value="Genomic_DNA"/>
</dbReference>